<dbReference type="AlphaFoldDB" id="A0A1N6LWN9"/>
<dbReference type="VEuPathDB" id="PiroplasmaDB:BMR1_01G01340_2"/>
<dbReference type="EMBL" id="FO082871">
    <property type="protein sequence ID" value="SIO73276.1"/>
    <property type="molecule type" value="Genomic_DNA"/>
</dbReference>
<feature type="compositionally biased region" description="Polar residues" evidence="1">
    <location>
        <begin position="55"/>
        <end position="69"/>
    </location>
</feature>
<keyword evidence="3" id="KW-1185">Reference proteome</keyword>
<protein>
    <submittedName>
        <fullName evidence="2">Uncharacterized protein</fullName>
    </submittedName>
</protein>
<dbReference type="GeneID" id="33043603"/>
<sequence length="233" mass="26084">MVNTDSSTILVGKGPPTRNKMRSNSIWGGKGDIYFGFGPPQKILLKDNKQIIANTDTGQADKSTASTPNEKGDSKNSRIKLAQKARLIGKLVTAVTPNNEQNKQICANWWGYTCSDNESEEGSARLHSNANSETFTLPNPSDCRFFMSRNRKYNEIVTSHTQIAQTLANIDKDIDVYRQTCDYKFDAMSYCTNYGLESPFINEFQGGFINDHKARTPSSLWIEYLRLGNSSDI</sequence>
<accession>A0A1N6LWN9</accession>
<feature type="region of interest" description="Disordered" evidence="1">
    <location>
        <begin position="55"/>
        <end position="77"/>
    </location>
</feature>
<name>A0A1N6LWN9_BABMR</name>
<dbReference type="KEGG" id="bmic:BMR1_01G01340_2"/>
<reference evidence="2 3" key="2">
    <citation type="journal article" date="2013" name="PLoS ONE">
        <title>Whole genome mapping and re-organization of the nuclear and mitochondrial genomes of Babesia microti isolates.</title>
        <authorList>
            <person name="Cornillot E."/>
            <person name="Dassouli A."/>
            <person name="Garg A."/>
            <person name="Pachikara N."/>
            <person name="Randazzo S."/>
            <person name="Depoix D."/>
            <person name="Carcy B."/>
            <person name="Delbecq S."/>
            <person name="Frutos R."/>
            <person name="Silva J.C."/>
            <person name="Sutton R."/>
            <person name="Krause P.J."/>
            <person name="Mamoun C.B."/>
        </authorList>
    </citation>
    <scope>NUCLEOTIDE SEQUENCE [LARGE SCALE GENOMIC DNA]</scope>
    <source>
        <strain evidence="2 3">RI</strain>
    </source>
</reference>
<feature type="region of interest" description="Disordered" evidence="1">
    <location>
        <begin position="1"/>
        <end position="24"/>
    </location>
</feature>
<dbReference type="RefSeq" id="XP_021337380.1">
    <property type="nucleotide sequence ID" value="XM_021482327.1"/>
</dbReference>
<evidence type="ECO:0000313" key="3">
    <source>
        <dbReference type="Proteomes" id="UP000002899"/>
    </source>
</evidence>
<reference evidence="2 3" key="3">
    <citation type="journal article" date="2016" name="Sci. Rep.">
        <title>Genome-wide diversity and gene expression profiling of Babesia microti isolates identify polymorphic genes that mediate host-pathogen interactions.</title>
        <authorList>
            <person name="Silva J.C."/>
            <person name="Cornillot E."/>
            <person name="McCracken C."/>
            <person name="Usmani-Brown S."/>
            <person name="Dwivedi A."/>
            <person name="Ifeonu O.O."/>
            <person name="Crabtree J."/>
            <person name="Gotia H.T."/>
            <person name="Virji A.Z."/>
            <person name="Reynes C."/>
            <person name="Colinge J."/>
            <person name="Kumar V."/>
            <person name="Lawres L."/>
            <person name="Pazzi J.E."/>
            <person name="Pablo J.V."/>
            <person name="Hung C."/>
            <person name="Brancato J."/>
            <person name="Kumari P."/>
            <person name="Orvis J."/>
            <person name="Tretina K."/>
            <person name="Chibucos M."/>
            <person name="Ott S."/>
            <person name="Sadzewicz L."/>
            <person name="Sengamalay N."/>
            <person name="Shetty A.C."/>
            <person name="Su Q."/>
            <person name="Tallon L."/>
            <person name="Fraser C.M."/>
            <person name="Frutos R."/>
            <person name="Molina D.M."/>
            <person name="Krause P.J."/>
            <person name="Ben Mamoun C."/>
        </authorList>
    </citation>
    <scope>NUCLEOTIDE SEQUENCE [LARGE SCALE GENOMIC DNA]</scope>
    <source>
        <strain evidence="2 3">RI</strain>
    </source>
</reference>
<gene>
    <name evidence="2" type="ORF">BMR1_01G01340_2</name>
</gene>
<reference evidence="2 3" key="1">
    <citation type="journal article" date="2012" name="Nucleic Acids Res.">
        <title>Sequencing of the smallest Apicomplexan genome from the human pathogen Babesia microti.</title>
        <authorList>
            <person name="Cornillot E."/>
            <person name="Hadj-Kaddour K."/>
            <person name="Dassouli A."/>
            <person name="Noel B."/>
            <person name="Ranwez V."/>
            <person name="Vacherie B."/>
            <person name="Augagneur Y."/>
            <person name="Bres V."/>
            <person name="Duclos A."/>
            <person name="Randazzo S."/>
            <person name="Carcy B."/>
            <person name="Debierre-Grockiego F."/>
            <person name="Delbecq S."/>
            <person name="Moubri-Menage K."/>
            <person name="Shams-Eldin H."/>
            <person name="Usmani-Brown S."/>
            <person name="Bringaud F."/>
            <person name="Wincker P."/>
            <person name="Vivares C.P."/>
            <person name="Schwarz R.T."/>
            <person name="Schetters T.P."/>
            <person name="Krause P.J."/>
            <person name="Gorenflot A."/>
            <person name="Berry V."/>
            <person name="Barbe V."/>
            <person name="Ben Mamoun C."/>
        </authorList>
    </citation>
    <scope>NUCLEOTIDE SEQUENCE [LARGE SCALE GENOMIC DNA]</scope>
    <source>
        <strain evidence="2 3">RI</strain>
    </source>
</reference>
<evidence type="ECO:0000313" key="2">
    <source>
        <dbReference type="EMBL" id="SIO73276.1"/>
    </source>
</evidence>
<evidence type="ECO:0000256" key="1">
    <source>
        <dbReference type="SAM" id="MobiDB-lite"/>
    </source>
</evidence>
<proteinExistence type="predicted"/>
<organism evidence="2 3">
    <name type="scientific">Babesia microti (strain RI)</name>
    <dbReference type="NCBI Taxonomy" id="1133968"/>
    <lineage>
        <taxon>Eukaryota</taxon>
        <taxon>Sar</taxon>
        <taxon>Alveolata</taxon>
        <taxon>Apicomplexa</taxon>
        <taxon>Aconoidasida</taxon>
        <taxon>Piroplasmida</taxon>
        <taxon>Babesiidae</taxon>
        <taxon>Babesia</taxon>
    </lineage>
</organism>
<dbReference type="Proteomes" id="UP000002899">
    <property type="component" value="Chromosome I"/>
</dbReference>